<comment type="similarity">
    <text evidence="1">Belongs to the DNase II family.</text>
</comment>
<dbReference type="PANTHER" id="PTHR10858">
    <property type="entry name" value="DEOXYRIBONUCLEASE II"/>
    <property type="match status" value="1"/>
</dbReference>
<dbReference type="AlphaFoldDB" id="A0A0D6LFJ6"/>
<dbReference type="GO" id="GO:0004531">
    <property type="term" value="F:deoxyribonuclease II activity"/>
    <property type="evidence" value="ECO:0007669"/>
    <property type="project" value="InterPro"/>
</dbReference>
<evidence type="ECO:0000256" key="1">
    <source>
        <dbReference type="ARBA" id="ARBA00007527"/>
    </source>
</evidence>
<proteinExistence type="inferred from homology"/>
<reference evidence="3 4" key="1">
    <citation type="submission" date="2013-05" db="EMBL/GenBank/DDBJ databases">
        <title>Draft genome of the parasitic nematode Anyclostoma ceylanicum.</title>
        <authorList>
            <person name="Mitreva M."/>
        </authorList>
    </citation>
    <scope>NUCLEOTIDE SEQUENCE [LARGE SCALE GENOMIC DNA]</scope>
</reference>
<keyword evidence="4" id="KW-1185">Reference proteome</keyword>
<evidence type="ECO:0000313" key="4">
    <source>
        <dbReference type="Proteomes" id="UP000054495"/>
    </source>
</evidence>
<keyword evidence="2" id="KW-0378">Hydrolase</keyword>
<organism evidence="3 4">
    <name type="scientific">Ancylostoma ceylanicum</name>
    <dbReference type="NCBI Taxonomy" id="53326"/>
    <lineage>
        <taxon>Eukaryota</taxon>
        <taxon>Metazoa</taxon>
        <taxon>Ecdysozoa</taxon>
        <taxon>Nematoda</taxon>
        <taxon>Chromadorea</taxon>
        <taxon>Rhabditida</taxon>
        <taxon>Rhabditina</taxon>
        <taxon>Rhabditomorpha</taxon>
        <taxon>Strongyloidea</taxon>
        <taxon>Ancylostomatidae</taxon>
        <taxon>Ancylostomatinae</taxon>
        <taxon>Ancylostoma</taxon>
    </lineage>
</organism>
<name>A0A0D6LFJ6_9BILA</name>
<gene>
    <name evidence="3" type="ORF">ANCCEY_12201</name>
</gene>
<dbReference type="InterPro" id="IPR004947">
    <property type="entry name" value="DNase_II"/>
</dbReference>
<evidence type="ECO:0000313" key="3">
    <source>
        <dbReference type="EMBL" id="EPB68716.1"/>
    </source>
</evidence>
<dbReference type="GO" id="GO:0006309">
    <property type="term" value="P:apoptotic DNA fragmentation"/>
    <property type="evidence" value="ECO:0007669"/>
    <property type="project" value="TreeGrafter"/>
</dbReference>
<dbReference type="PANTHER" id="PTHR10858:SF30">
    <property type="entry name" value="CELL-DEATH-RELATED NUCLEASE 7"/>
    <property type="match status" value="1"/>
</dbReference>
<protein>
    <submittedName>
        <fullName evidence="3">Uncharacterized protein</fullName>
    </submittedName>
</protein>
<dbReference type="Proteomes" id="UP000054495">
    <property type="component" value="Unassembled WGS sequence"/>
</dbReference>
<accession>A0A0D6LFJ6</accession>
<evidence type="ECO:0000256" key="2">
    <source>
        <dbReference type="ARBA" id="ARBA00022801"/>
    </source>
</evidence>
<dbReference type="EMBL" id="KE125393">
    <property type="protein sequence ID" value="EPB68716.1"/>
    <property type="molecule type" value="Genomic_DNA"/>
</dbReference>
<dbReference type="Pfam" id="PF03265">
    <property type="entry name" value="DNase_II"/>
    <property type="match status" value="1"/>
</dbReference>
<sequence length="92" mass="10392">MTYNNALVYDITAVNTLNISYVSSKDHSKWGVSMEEKKPVVCIGDINRQESQNKRGGGAVCIENKKLWKTFYCSVAEYENCKNTAVPHQCKI</sequence>